<accession>A0A0E9VUC8</accession>
<protein>
    <submittedName>
        <fullName evidence="1">Uncharacterized protein</fullName>
    </submittedName>
</protein>
<sequence>MPFTALHSTVIKPILWVSSGRLMTRGVHQFCTHDP</sequence>
<evidence type="ECO:0000313" key="1">
    <source>
        <dbReference type="EMBL" id="JAH81661.1"/>
    </source>
</evidence>
<reference evidence="1" key="2">
    <citation type="journal article" date="2015" name="Fish Shellfish Immunol.">
        <title>Early steps in the European eel (Anguilla anguilla)-Vibrio vulnificus interaction in the gills: Role of the RtxA13 toxin.</title>
        <authorList>
            <person name="Callol A."/>
            <person name="Pajuelo D."/>
            <person name="Ebbesson L."/>
            <person name="Teles M."/>
            <person name="MacKenzie S."/>
            <person name="Amaro C."/>
        </authorList>
    </citation>
    <scope>NUCLEOTIDE SEQUENCE</scope>
</reference>
<dbReference type="AlphaFoldDB" id="A0A0E9VUC8"/>
<proteinExistence type="predicted"/>
<name>A0A0E9VUC8_ANGAN</name>
<dbReference type="EMBL" id="GBXM01026916">
    <property type="protein sequence ID" value="JAH81661.1"/>
    <property type="molecule type" value="Transcribed_RNA"/>
</dbReference>
<organism evidence="1">
    <name type="scientific">Anguilla anguilla</name>
    <name type="common">European freshwater eel</name>
    <name type="synonym">Muraena anguilla</name>
    <dbReference type="NCBI Taxonomy" id="7936"/>
    <lineage>
        <taxon>Eukaryota</taxon>
        <taxon>Metazoa</taxon>
        <taxon>Chordata</taxon>
        <taxon>Craniata</taxon>
        <taxon>Vertebrata</taxon>
        <taxon>Euteleostomi</taxon>
        <taxon>Actinopterygii</taxon>
        <taxon>Neopterygii</taxon>
        <taxon>Teleostei</taxon>
        <taxon>Anguilliformes</taxon>
        <taxon>Anguillidae</taxon>
        <taxon>Anguilla</taxon>
    </lineage>
</organism>
<reference evidence="1" key="1">
    <citation type="submission" date="2014-11" db="EMBL/GenBank/DDBJ databases">
        <authorList>
            <person name="Amaro Gonzalez C."/>
        </authorList>
    </citation>
    <scope>NUCLEOTIDE SEQUENCE</scope>
</reference>